<dbReference type="Gene3D" id="3.10.450.50">
    <property type="match status" value="1"/>
</dbReference>
<dbReference type="GeneID" id="86976369"/>
<sequence length="165" mass="18341">MSNIISQILKFGTIDMKLLIFTSLLICTSAFATVSPTGPEAAALKFNHWYIAQLLKEKNPLTDYAGLKPYVTTSTIAALKKSNAADPNTEDVPDSDMFIKAQDYSEDWRQIEIVSSDYDPVCMQVYVSFGTNKAHTVIDCMVQEGGAWKVQSVARQDILPNIRLK</sequence>
<evidence type="ECO:0000313" key="2">
    <source>
        <dbReference type="EMBL" id="MDW2632308.1"/>
    </source>
</evidence>
<evidence type="ECO:0000259" key="1">
    <source>
        <dbReference type="Pfam" id="PF12883"/>
    </source>
</evidence>
<organism evidence="2 3">
    <name type="scientific">Citrobacter portucalensis</name>
    <dbReference type="NCBI Taxonomy" id="1639133"/>
    <lineage>
        <taxon>Bacteria</taxon>
        <taxon>Pseudomonadati</taxon>
        <taxon>Pseudomonadota</taxon>
        <taxon>Gammaproteobacteria</taxon>
        <taxon>Enterobacterales</taxon>
        <taxon>Enterobacteriaceae</taxon>
        <taxon>Citrobacter</taxon>
        <taxon>Citrobacter freundii complex</taxon>
    </lineage>
</organism>
<accession>A0ABD5GSI9</accession>
<dbReference type="RefSeq" id="WP_081365287.1">
    <property type="nucleotide sequence ID" value="NZ_CADCYR010000014.1"/>
</dbReference>
<dbReference type="InterPro" id="IPR024289">
    <property type="entry name" value="DUF3828"/>
</dbReference>
<comment type="caution">
    <text evidence="2">The sequence shown here is derived from an EMBL/GenBank/DDBJ whole genome shotgun (WGS) entry which is preliminary data.</text>
</comment>
<feature type="domain" description="DUF3828" evidence="1">
    <location>
        <begin position="43"/>
        <end position="155"/>
    </location>
</feature>
<evidence type="ECO:0000313" key="3">
    <source>
        <dbReference type="Proteomes" id="UP001269984"/>
    </source>
</evidence>
<dbReference type="AlphaFoldDB" id="A0ABD5GSI9"/>
<gene>
    <name evidence="2" type="ORF">RYZ90_00380</name>
</gene>
<reference evidence="2 3" key="1">
    <citation type="submission" date="2023-10" db="EMBL/GenBank/DDBJ databases">
        <title>Fecal carriage and genetic characteristics of carbapenem-resistant Enterobacterales among healthy adults from four provinces of China.</title>
        <authorList>
            <person name="Li Y."/>
            <person name="Zhang R."/>
        </authorList>
    </citation>
    <scope>NUCLEOTIDE SEQUENCE [LARGE SCALE GENOMIC DNA]</scope>
    <source>
        <strain evidence="2 3">HN-71</strain>
    </source>
</reference>
<name>A0ABD5GSI9_9ENTR</name>
<protein>
    <submittedName>
        <fullName evidence="2">DUF3828 domain-containing protein</fullName>
    </submittedName>
</protein>
<proteinExistence type="predicted"/>
<dbReference type="Pfam" id="PF12883">
    <property type="entry name" value="DUF3828"/>
    <property type="match status" value="1"/>
</dbReference>
<dbReference type="EMBL" id="JAWPAZ010000001">
    <property type="protein sequence ID" value="MDW2632308.1"/>
    <property type="molecule type" value="Genomic_DNA"/>
</dbReference>
<dbReference type="Proteomes" id="UP001269984">
    <property type="component" value="Unassembled WGS sequence"/>
</dbReference>